<feature type="domain" description="Kinesin motor" evidence="6">
    <location>
        <begin position="507"/>
        <end position="579"/>
    </location>
</feature>
<sequence length="579" mass="66302">MCKINPQGINTSIIEEVTHKIRLDKIYADEAKRRVVVAWLNSLFPELNLPSEESELELRMQLFDGSVFNGILRRLNLGTVDETPNGSFISPERRLENVEKFLSVVHRLGLPTFDLNDLDKGNLSAVVECLFSIRSYLGSAVRKDRIGISLPRSRSLQISRWRDNEDMNDSLADGTRSSPVFGDNKQLNFAELRFQRTSRSLVYPDSTSATSCHSGHKFHEFFHLKPGQYCELPASKISEMIKSDSLNNAPTQLLLRVANGILDEIIERKNEELPQRVACLLKIVVQEIERRITTQAEHIRHQNNLMKVREEKYLSRIAALETLHKGTREEIKPGESKIGQQKRLGEEDLVKLMMEKENNKGIISELKQVIESTKSSYEQIYQELQSDANRMKLELQGRIKFVEVLLGESRERILKLEAVSESMSQERCRKEDLFNNLMCLELQSLQILRTSSKSIKQEVVEMQKKWKEDIERFEVKLRVVTDAADSYRSFMLENRKLYNDVQELKGNIRVFCRIRPLLPGENKKPAAEICIGESGELVIVNPFNQGKDGQKVFKFNKVYSATATQGSVFGYSALGEISS</sequence>
<proteinExistence type="inferred from homology"/>
<accession>A0A835RHW2</accession>
<dbReference type="GO" id="GO:0008017">
    <property type="term" value="F:microtubule binding"/>
    <property type="evidence" value="ECO:0007669"/>
    <property type="project" value="InterPro"/>
</dbReference>
<protein>
    <submittedName>
        <fullName evidence="7">Uncharacterized protein</fullName>
    </submittedName>
</protein>
<dbReference type="Gene3D" id="1.10.418.10">
    <property type="entry name" value="Calponin-like domain"/>
    <property type="match status" value="1"/>
</dbReference>
<gene>
    <name evidence="7" type="ORF">HPP92_008517</name>
</gene>
<comment type="similarity">
    <text evidence="1">Belongs to the TRAFAC class myosin-kinesin ATPase superfamily. Kinesin family. KIN-14 subfamily.</text>
</comment>
<dbReference type="OrthoDB" id="3176171at2759"/>
<dbReference type="Gene3D" id="3.40.850.10">
    <property type="entry name" value="Kinesin motor domain"/>
    <property type="match status" value="1"/>
</dbReference>
<organism evidence="7 8">
    <name type="scientific">Vanilla planifolia</name>
    <name type="common">Vanilla</name>
    <dbReference type="NCBI Taxonomy" id="51239"/>
    <lineage>
        <taxon>Eukaryota</taxon>
        <taxon>Viridiplantae</taxon>
        <taxon>Streptophyta</taxon>
        <taxon>Embryophyta</taxon>
        <taxon>Tracheophyta</taxon>
        <taxon>Spermatophyta</taxon>
        <taxon>Magnoliopsida</taxon>
        <taxon>Liliopsida</taxon>
        <taxon>Asparagales</taxon>
        <taxon>Orchidaceae</taxon>
        <taxon>Vanilloideae</taxon>
        <taxon>Vanilleae</taxon>
        <taxon>Vanilla</taxon>
    </lineage>
</organism>
<evidence type="ECO:0000256" key="1">
    <source>
        <dbReference type="ARBA" id="ARBA00010899"/>
    </source>
</evidence>
<dbReference type="PANTHER" id="PTHR47972:SF14">
    <property type="entry name" value="KINESIN-LIKE PROTEIN KIN-14J"/>
    <property type="match status" value="1"/>
</dbReference>
<evidence type="ECO:0000256" key="4">
    <source>
        <dbReference type="PROSITE-ProRule" id="PRU00283"/>
    </source>
</evidence>
<dbReference type="EMBL" id="JADCNM010000004">
    <property type="protein sequence ID" value="KAG0486422.1"/>
    <property type="molecule type" value="Genomic_DNA"/>
</dbReference>
<dbReference type="InterPro" id="IPR031852">
    <property type="entry name" value="Vik1/Cik1_MT-bd"/>
</dbReference>
<comment type="caution">
    <text evidence="7">The sequence shown here is derived from an EMBL/GenBank/DDBJ whole genome shotgun (WGS) entry which is preliminary data.</text>
</comment>
<dbReference type="InterPro" id="IPR001752">
    <property type="entry name" value="Kinesin_motor_dom"/>
</dbReference>
<dbReference type="Proteomes" id="UP000639772">
    <property type="component" value="Unassembled WGS sequence"/>
</dbReference>
<evidence type="ECO:0000313" key="7">
    <source>
        <dbReference type="EMBL" id="KAG0486422.1"/>
    </source>
</evidence>
<dbReference type="GO" id="GO:0007018">
    <property type="term" value="P:microtubule-based movement"/>
    <property type="evidence" value="ECO:0007669"/>
    <property type="project" value="InterPro"/>
</dbReference>
<reference evidence="7 8" key="1">
    <citation type="journal article" date="2020" name="Nat. Food">
        <title>A phased Vanilla planifolia genome enables genetic improvement of flavour and production.</title>
        <authorList>
            <person name="Hasing T."/>
            <person name="Tang H."/>
            <person name="Brym M."/>
            <person name="Khazi F."/>
            <person name="Huang T."/>
            <person name="Chambers A.H."/>
        </authorList>
    </citation>
    <scope>NUCLEOTIDE SEQUENCE [LARGE SCALE GENOMIC DNA]</scope>
    <source>
        <tissue evidence="7">Leaf</tissue>
    </source>
</reference>
<dbReference type="InterPro" id="IPR027640">
    <property type="entry name" value="Kinesin-like_fam"/>
</dbReference>
<dbReference type="Pfam" id="PF16796">
    <property type="entry name" value="Microtub_bd"/>
    <property type="match status" value="1"/>
</dbReference>
<evidence type="ECO:0000256" key="2">
    <source>
        <dbReference type="ARBA" id="ARBA00022701"/>
    </source>
</evidence>
<dbReference type="InterPro" id="IPR036961">
    <property type="entry name" value="Kinesin_motor_dom_sf"/>
</dbReference>
<dbReference type="GO" id="GO:0003777">
    <property type="term" value="F:microtubule motor activity"/>
    <property type="evidence" value="ECO:0007669"/>
    <property type="project" value="InterPro"/>
</dbReference>
<keyword evidence="3" id="KW-0505">Motor protein</keyword>
<dbReference type="GO" id="GO:0005524">
    <property type="term" value="F:ATP binding"/>
    <property type="evidence" value="ECO:0007669"/>
    <property type="project" value="InterPro"/>
</dbReference>
<evidence type="ECO:0000256" key="3">
    <source>
        <dbReference type="ARBA" id="ARBA00023175"/>
    </source>
</evidence>
<evidence type="ECO:0000313" key="8">
    <source>
        <dbReference type="Proteomes" id="UP000639772"/>
    </source>
</evidence>
<dbReference type="InterPro" id="IPR036872">
    <property type="entry name" value="CH_dom_sf"/>
</dbReference>
<dbReference type="SUPFAM" id="SSF47576">
    <property type="entry name" value="Calponin-homology domain, CH-domain"/>
    <property type="match status" value="1"/>
</dbReference>
<name>A0A835RHW2_VANPL</name>
<dbReference type="GO" id="GO:0005874">
    <property type="term" value="C:microtubule"/>
    <property type="evidence" value="ECO:0007669"/>
    <property type="project" value="UniProtKB-KW"/>
</dbReference>
<comment type="caution">
    <text evidence="4">Lacks conserved residue(s) required for the propagation of feature annotation.</text>
</comment>
<dbReference type="InterPro" id="IPR027417">
    <property type="entry name" value="P-loop_NTPase"/>
</dbReference>
<dbReference type="SUPFAM" id="SSF52540">
    <property type="entry name" value="P-loop containing nucleoside triphosphate hydrolases"/>
    <property type="match status" value="1"/>
</dbReference>
<dbReference type="AlphaFoldDB" id="A0A835RHW2"/>
<feature type="domain" description="Calponin-homology (CH)" evidence="5">
    <location>
        <begin position="30"/>
        <end position="138"/>
    </location>
</feature>
<dbReference type="PROSITE" id="PS50021">
    <property type="entry name" value="CH"/>
    <property type="match status" value="1"/>
</dbReference>
<dbReference type="PROSITE" id="PS50067">
    <property type="entry name" value="KINESIN_MOTOR_2"/>
    <property type="match status" value="1"/>
</dbReference>
<dbReference type="PANTHER" id="PTHR47972">
    <property type="entry name" value="KINESIN-LIKE PROTEIN KLP-3"/>
    <property type="match status" value="1"/>
</dbReference>
<evidence type="ECO:0000259" key="6">
    <source>
        <dbReference type="PROSITE" id="PS50067"/>
    </source>
</evidence>
<evidence type="ECO:0000259" key="5">
    <source>
        <dbReference type="PROSITE" id="PS50021"/>
    </source>
</evidence>
<keyword evidence="2" id="KW-0493">Microtubule</keyword>
<dbReference type="InterPro" id="IPR001715">
    <property type="entry name" value="CH_dom"/>
</dbReference>